<dbReference type="EMBL" id="JAZHOF010000001">
    <property type="protein sequence ID" value="MEJ8570368.1"/>
    <property type="molecule type" value="Genomic_DNA"/>
</dbReference>
<evidence type="ECO:0000256" key="1">
    <source>
        <dbReference type="SAM" id="Phobius"/>
    </source>
</evidence>
<feature type="transmembrane region" description="Helical" evidence="1">
    <location>
        <begin position="56"/>
        <end position="77"/>
    </location>
</feature>
<gene>
    <name evidence="2" type="ORF">V3328_02720</name>
</gene>
<organism evidence="2 3">
    <name type="scientific">Microbaculum marinum</name>
    <dbReference type="NCBI Taxonomy" id="1764581"/>
    <lineage>
        <taxon>Bacteria</taxon>
        <taxon>Pseudomonadati</taxon>
        <taxon>Pseudomonadota</taxon>
        <taxon>Alphaproteobacteria</taxon>
        <taxon>Hyphomicrobiales</taxon>
        <taxon>Tepidamorphaceae</taxon>
        <taxon>Microbaculum</taxon>
    </lineage>
</organism>
<name>A0AAW9RJC8_9HYPH</name>
<keyword evidence="3" id="KW-1185">Reference proteome</keyword>
<comment type="caution">
    <text evidence="2">The sequence shown here is derived from an EMBL/GenBank/DDBJ whole genome shotgun (WGS) entry which is preliminary data.</text>
</comment>
<dbReference type="Proteomes" id="UP001378188">
    <property type="component" value="Unassembled WGS sequence"/>
</dbReference>
<sequence>MELPHSRISAFSVLLIIVAAGWLGMLVGVSFLATPAKFLAPSLTLPVALDVGRHTFAVYNKVEWGFCVALLLLAFLGRRGWISGVFTIVAVLIVALETVWLLPLLDARVGVIIAGGEPAPSNHHTLYIALEAAKMVAIIVVLVDMSWRVLRRPN</sequence>
<feature type="transmembrane region" description="Helical" evidence="1">
    <location>
        <begin position="125"/>
        <end position="143"/>
    </location>
</feature>
<proteinExistence type="predicted"/>
<keyword evidence="1" id="KW-1133">Transmembrane helix</keyword>
<feature type="transmembrane region" description="Helical" evidence="1">
    <location>
        <begin position="12"/>
        <end position="36"/>
    </location>
</feature>
<reference evidence="2 3" key="1">
    <citation type="submission" date="2024-02" db="EMBL/GenBank/DDBJ databases">
        <title>Genome analysis and characterization of Microbaculum marinisediminis sp. nov., isolated from marine sediment.</title>
        <authorList>
            <person name="Du Z.-J."/>
            <person name="Ye Y.-Q."/>
            <person name="Zhang Z.-R."/>
            <person name="Yuan S.-M."/>
            <person name="Zhang X.-Y."/>
        </authorList>
    </citation>
    <scope>NUCLEOTIDE SEQUENCE [LARGE SCALE GENOMIC DNA]</scope>
    <source>
        <strain evidence="2 3">SDUM1044001</strain>
    </source>
</reference>
<evidence type="ECO:0000313" key="2">
    <source>
        <dbReference type="EMBL" id="MEJ8570368.1"/>
    </source>
</evidence>
<dbReference type="AlphaFoldDB" id="A0AAW9RJC8"/>
<evidence type="ECO:0008006" key="4">
    <source>
        <dbReference type="Google" id="ProtNLM"/>
    </source>
</evidence>
<dbReference type="RefSeq" id="WP_340328099.1">
    <property type="nucleotide sequence ID" value="NZ_JAZHOF010000001.1"/>
</dbReference>
<keyword evidence="1" id="KW-0812">Transmembrane</keyword>
<accession>A0AAW9RJC8</accession>
<evidence type="ECO:0000313" key="3">
    <source>
        <dbReference type="Proteomes" id="UP001378188"/>
    </source>
</evidence>
<feature type="transmembrane region" description="Helical" evidence="1">
    <location>
        <begin position="84"/>
        <end position="105"/>
    </location>
</feature>
<protein>
    <recommendedName>
        <fullName evidence="4">DUF4149 domain-containing protein</fullName>
    </recommendedName>
</protein>
<keyword evidence="1" id="KW-0472">Membrane</keyword>